<dbReference type="InterPro" id="IPR010131">
    <property type="entry name" value="MdtP/NodT-like"/>
</dbReference>
<proteinExistence type="inferred from homology"/>
<dbReference type="AlphaFoldDB" id="A0A7W5FTP5"/>
<dbReference type="SUPFAM" id="SSF56954">
    <property type="entry name" value="Outer membrane efflux proteins (OEP)"/>
    <property type="match status" value="1"/>
</dbReference>
<evidence type="ECO:0000256" key="3">
    <source>
        <dbReference type="SAM" id="SignalP"/>
    </source>
</evidence>
<comment type="caution">
    <text evidence="4">The sequence shown here is derived from an EMBL/GenBank/DDBJ whole genome shotgun (WGS) entry which is preliminary data.</text>
</comment>
<evidence type="ECO:0000313" key="5">
    <source>
        <dbReference type="Proteomes" id="UP000541535"/>
    </source>
</evidence>
<dbReference type="RefSeq" id="WP_229426130.1">
    <property type="nucleotide sequence ID" value="NZ_JACHXD010000004.1"/>
</dbReference>
<protein>
    <submittedName>
        <fullName evidence="4">Cobalt-zinc-cadmium efflux system outer membrane protein</fullName>
    </submittedName>
</protein>
<feature type="coiled-coil region" evidence="2">
    <location>
        <begin position="314"/>
        <end position="359"/>
    </location>
</feature>
<dbReference type="Gene3D" id="1.20.1600.10">
    <property type="entry name" value="Outer membrane efflux proteins (OEP)"/>
    <property type="match status" value="1"/>
</dbReference>
<dbReference type="InterPro" id="IPR003423">
    <property type="entry name" value="OMP_efflux"/>
</dbReference>
<keyword evidence="5" id="KW-1185">Reference proteome</keyword>
<name>A0A7W5FTP5_9BURK</name>
<keyword evidence="3" id="KW-0732">Signal</keyword>
<evidence type="ECO:0000313" key="4">
    <source>
        <dbReference type="EMBL" id="MBB3118806.1"/>
    </source>
</evidence>
<sequence>MYSHAVSAGWRALVLGALALPVSSAMADPIAAVVPASPPLAALTLQTALNRALQANPGLNAARHEVLAQDGAVLQAGARPNPTLSLDLQDRRRETRETTWQLSQPLELGGKRAARVAAAEHGRDYAAAGFDAQRTELHAQVVGAFYDVLITQERLRLAQDALQLAKRASDTTARRVAAGKVSPVEETRARVAESGVRLEQSQAAAALATARQRLAAIWAAPAPDFEQAEGRLDPLPEIPDAAMLAARRNGAPNVQVARRALEQRKAESQLALANRAPDVTLSVGVKRAEEMGRNQALLGFSVPLPLFDRNRGNVLESAQRANKAEAELNAATLQLDSELAQAVADLSTARETVAALRNDILPGAISAYDAATKGFEYGKLGFIDVLDAQRTLLQVRAQHLNALADGHRAAAAIERLLGHASFGAEH</sequence>
<accession>A0A7W5FTP5</accession>
<dbReference type="Pfam" id="PF02321">
    <property type="entry name" value="OEP"/>
    <property type="match status" value="2"/>
</dbReference>
<feature type="signal peptide" evidence="3">
    <location>
        <begin position="1"/>
        <end position="27"/>
    </location>
</feature>
<dbReference type="EMBL" id="JACHXD010000004">
    <property type="protein sequence ID" value="MBB3118806.1"/>
    <property type="molecule type" value="Genomic_DNA"/>
</dbReference>
<evidence type="ECO:0000256" key="1">
    <source>
        <dbReference type="ARBA" id="ARBA00007613"/>
    </source>
</evidence>
<feature type="chain" id="PRO_5030510534" evidence="3">
    <location>
        <begin position="28"/>
        <end position="426"/>
    </location>
</feature>
<dbReference type="PANTHER" id="PTHR30203:SF24">
    <property type="entry name" value="BLR4935 PROTEIN"/>
    <property type="match status" value="1"/>
</dbReference>
<gene>
    <name evidence="4" type="ORF">FHS03_001851</name>
</gene>
<dbReference type="GO" id="GO:0015562">
    <property type="term" value="F:efflux transmembrane transporter activity"/>
    <property type="evidence" value="ECO:0007669"/>
    <property type="project" value="InterPro"/>
</dbReference>
<dbReference type="Proteomes" id="UP000541535">
    <property type="component" value="Unassembled WGS sequence"/>
</dbReference>
<dbReference type="PANTHER" id="PTHR30203">
    <property type="entry name" value="OUTER MEMBRANE CATION EFFLUX PROTEIN"/>
    <property type="match status" value="1"/>
</dbReference>
<comment type="similarity">
    <text evidence="1">Belongs to the outer membrane factor (OMF) (TC 1.B.17) family.</text>
</comment>
<evidence type="ECO:0000256" key="2">
    <source>
        <dbReference type="SAM" id="Coils"/>
    </source>
</evidence>
<reference evidence="4 5" key="1">
    <citation type="submission" date="2020-08" db="EMBL/GenBank/DDBJ databases">
        <title>Genomic Encyclopedia of Type Strains, Phase III (KMG-III): the genomes of soil and plant-associated and newly described type strains.</title>
        <authorList>
            <person name="Whitman W."/>
        </authorList>
    </citation>
    <scope>NUCLEOTIDE SEQUENCE [LARGE SCALE GENOMIC DNA]</scope>
    <source>
        <strain evidence="4 5">CECT 8897</strain>
    </source>
</reference>
<organism evidence="4 5">
    <name type="scientific">Pseudoduganella violacea</name>
    <dbReference type="NCBI Taxonomy" id="1715466"/>
    <lineage>
        <taxon>Bacteria</taxon>
        <taxon>Pseudomonadati</taxon>
        <taxon>Pseudomonadota</taxon>
        <taxon>Betaproteobacteria</taxon>
        <taxon>Burkholderiales</taxon>
        <taxon>Oxalobacteraceae</taxon>
        <taxon>Telluria group</taxon>
        <taxon>Pseudoduganella</taxon>
    </lineage>
</organism>
<keyword evidence="2" id="KW-0175">Coiled coil</keyword>